<name>A0AAV7ETK1_ARIFI</name>
<comment type="caution">
    <text evidence="4">The sequence shown here is derived from an EMBL/GenBank/DDBJ whole genome shotgun (WGS) entry which is preliminary data.</text>
</comment>
<dbReference type="Pfam" id="PF14383">
    <property type="entry name" value="VARLMGL"/>
    <property type="match status" value="1"/>
</dbReference>
<feature type="compositionally biased region" description="Polar residues" evidence="1">
    <location>
        <begin position="681"/>
        <end position="695"/>
    </location>
</feature>
<feature type="region of interest" description="Disordered" evidence="1">
    <location>
        <begin position="557"/>
        <end position="578"/>
    </location>
</feature>
<dbReference type="PANTHER" id="PTHR21726">
    <property type="entry name" value="PHOSPHATIDYLINOSITOL N-ACETYLGLUCOSAMINYLTRANSFERASE SUBUNIT P DOWN SYNDROME CRITICAL REGION PROTEIN 5 -RELATED"/>
    <property type="match status" value="1"/>
</dbReference>
<organism evidence="4 5">
    <name type="scientific">Aristolochia fimbriata</name>
    <name type="common">White veined hardy Dutchman's pipe vine</name>
    <dbReference type="NCBI Taxonomy" id="158543"/>
    <lineage>
        <taxon>Eukaryota</taxon>
        <taxon>Viridiplantae</taxon>
        <taxon>Streptophyta</taxon>
        <taxon>Embryophyta</taxon>
        <taxon>Tracheophyta</taxon>
        <taxon>Spermatophyta</taxon>
        <taxon>Magnoliopsida</taxon>
        <taxon>Magnoliidae</taxon>
        <taxon>Piperales</taxon>
        <taxon>Aristolochiaceae</taxon>
        <taxon>Aristolochia</taxon>
    </lineage>
</organism>
<dbReference type="InterPro" id="IPR032795">
    <property type="entry name" value="DUF3741-assoc"/>
</dbReference>
<feature type="region of interest" description="Disordered" evidence="1">
    <location>
        <begin position="654"/>
        <end position="695"/>
    </location>
</feature>
<sequence length="959" mass="105569">MSDNQQITASSLAIAEKRPQRTGGCVGIFFQLFDWNKRSAKKKLFSKKLLPPSRLKRVAKKFGGDKLPMGKLLLIADENCGGFPKKPEVDDFRCSPASGKHKGEMRTPNLVARLMGLESMPAVPHAQTEKTSFSEFQHDRETNPSGRSDFFCYEQGQNLEKGHGKLDLRPQKLQKTGFFERSSVSKFGAETLQFRTALSRSRKQHQKLLSPVKSPRNISGRNATRLMEAAAKILEPSLQASNRAKCSLTYSAPSNHYARGGDVKRGTTLSSSKPLKGQASCNSCGNLLDVVSFGSNVAEVPEFTSSGSDLSDASSHDSGRSKLNYTISSCDMGREGNNGRNGVLRTDNTTGSPAVQSQARVQSCDEQMIEKVAAREGPYQCIRPQHNVPSHMLKQSKLKQCGMNTVKGNVSTLPKMCDRQVVRRPSASDSFTSAKDYVSLNRNMNYQSRARMQVKPVDNGKYNMDRTALKKQDDSSRLNTMARKRRPVNSMQQLVKSGPHSAVVRQRSVGPCIINEKGPSMSGSLNAGVKRNLQMQAEGVKGTCSKNGDVVSFMFSSPVQPSNRSPPAASEKRKGRCGALPSAFKEKQITTDASNRKLSSIKATGQRDALGALLEQKLQELASLEADELETGSSLQGKTTAAILEELISALTMGRHTSNDNEENNFNNGSRYETPNRSDRQATSTPAIRSNSEQVNVKADASLRFSLPADCDNPSPTSILDASFSNESCLSESLDSSSGHDLQTSCSLSMDHSSCFETDTNDSATSMETQDVQIENASGNVTRILGIHPSQIGITESNCIHAREVLSNVELLFENLDQLGFAHLLDRLVTLAETQLKNDKKYLGGFMETKEENKLRRFLFDCLVECLDSMYSCYRKANLCGWGRLPLHLNLERLTRLVNEKMVQWNNLAGTILDELIEKDLRSSTPIWTDFEIEALELGYKIEGGILAALVDEVVDDLW</sequence>
<evidence type="ECO:0000256" key="1">
    <source>
        <dbReference type="SAM" id="MobiDB-lite"/>
    </source>
</evidence>
<feature type="domain" description="DUF4378" evidence="2">
    <location>
        <begin position="803"/>
        <end position="953"/>
    </location>
</feature>
<feature type="region of interest" description="Disordered" evidence="1">
    <location>
        <begin position="126"/>
        <end position="149"/>
    </location>
</feature>
<evidence type="ECO:0000259" key="3">
    <source>
        <dbReference type="Pfam" id="PF14383"/>
    </source>
</evidence>
<reference evidence="4 5" key="1">
    <citation type="submission" date="2021-07" db="EMBL/GenBank/DDBJ databases">
        <title>The Aristolochia fimbriata genome: insights into angiosperm evolution, floral development and chemical biosynthesis.</title>
        <authorList>
            <person name="Jiao Y."/>
        </authorList>
    </citation>
    <scope>NUCLEOTIDE SEQUENCE [LARGE SCALE GENOMIC DNA]</scope>
    <source>
        <strain evidence="4">IBCAS-2021</strain>
        <tissue evidence="4">Leaf</tissue>
    </source>
</reference>
<evidence type="ECO:0008006" key="6">
    <source>
        <dbReference type="Google" id="ProtNLM"/>
    </source>
</evidence>
<accession>A0AAV7ETK1</accession>
<dbReference type="Pfam" id="PF14309">
    <property type="entry name" value="DUF4378"/>
    <property type="match status" value="1"/>
</dbReference>
<evidence type="ECO:0000313" key="4">
    <source>
        <dbReference type="EMBL" id="KAG9450603.1"/>
    </source>
</evidence>
<keyword evidence="5" id="KW-1185">Reference proteome</keyword>
<dbReference type="PANTHER" id="PTHR21726:SF61">
    <property type="entry name" value="DNAA INITIATOR-ASSOCIATING PROTEIN"/>
    <property type="match status" value="1"/>
</dbReference>
<evidence type="ECO:0000313" key="5">
    <source>
        <dbReference type="Proteomes" id="UP000825729"/>
    </source>
</evidence>
<evidence type="ECO:0000259" key="2">
    <source>
        <dbReference type="Pfam" id="PF14309"/>
    </source>
</evidence>
<proteinExistence type="predicted"/>
<gene>
    <name evidence="4" type="ORF">H6P81_010568</name>
</gene>
<dbReference type="Proteomes" id="UP000825729">
    <property type="component" value="Unassembled WGS sequence"/>
</dbReference>
<protein>
    <recommendedName>
        <fullName evidence="6">DUF4378 domain-containing protein</fullName>
    </recommendedName>
</protein>
<feature type="domain" description="DUF3741" evidence="3">
    <location>
        <begin position="102"/>
        <end position="122"/>
    </location>
</feature>
<dbReference type="AlphaFoldDB" id="A0AAV7ETK1"/>
<dbReference type="InterPro" id="IPR025486">
    <property type="entry name" value="DUF4378"/>
</dbReference>
<dbReference type="EMBL" id="JAINDJ010000004">
    <property type="protein sequence ID" value="KAG9450603.1"/>
    <property type="molecule type" value="Genomic_DNA"/>
</dbReference>